<accession>A0ABT4H678</accession>
<dbReference type="EMBL" id="JAMDNP010000088">
    <property type="protein sequence ID" value="MCY9764491.1"/>
    <property type="molecule type" value="Genomic_DNA"/>
</dbReference>
<comment type="caution">
    <text evidence="3">The sequence shown here is derived from an EMBL/GenBank/DDBJ whole genome shotgun (WGS) entry which is preliminary data.</text>
</comment>
<feature type="transmembrane region" description="Helical" evidence="2">
    <location>
        <begin position="109"/>
        <end position="130"/>
    </location>
</feature>
<evidence type="ECO:0000313" key="4">
    <source>
        <dbReference type="Proteomes" id="UP001527181"/>
    </source>
</evidence>
<feature type="compositionally biased region" description="Polar residues" evidence="1">
    <location>
        <begin position="47"/>
        <end position="73"/>
    </location>
</feature>
<dbReference type="Proteomes" id="UP001527181">
    <property type="component" value="Unassembled WGS sequence"/>
</dbReference>
<reference evidence="3 4" key="1">
    <citation type="submission" date="2022-05" db="EMBL/GenBank/DDBJ databases">
        <title>Genome Sequencing of Bee-Associated Microbes.</title>
        <authorList>
            <person name="Dunlap C."/>
        </authorList>
    </citation>
    <scope>NUCLEOTIDE SEQUENCE [LARGE SCALE GENOMIC DNA]</scope>
    <source>
        <strain evidence="3 4">NRRL B-04010</strain>
    </source>
</reference>
<keyword evidence="2" id="KW-0812">Transmembrane</keyword>
<evidence type="ECO:0008006" key="5">
    <source>
        <dbReference type="Google" id="ProtNLM"/>
    </source>
</evidence>
<dbReference type="RefSeq" id="WP_005549820.1">
    <property type="nucleotide sequence ID" value="NZ_JAKOBS010000048.1"/>
</dbReference>
<keyword evidence="4" id="KW-1185">Reference proteome</keyword>
<dbReference type="PANTHER" id="PTHR41542">
    <property type="entry name" value="BLL5807 PROTEIN"/>
    <property type="match status" value="1"/>
</dbReference>
<organism evidence="3 4">
    <name type="scientific">Paenibacillus alvei</name>
    <name type="common">Bacillus alvei</name>
    <dbReference type="NCBI Taxonomy" id="44250"/>
    <lineage>
        <taxon>Bacteria</taxon>
        <taxon>Bacillati</taxon>
        <taxon>Bacillota</taxon>
        <taxon>Bacilli</taxon>
        <taxon>Bacillales</taxon>
        <taxon>Paenibacillaceae</taxon>
        <taxon>Paenibacillus</taxon>
    </lineage>
</organism>
<gene>
    <name evidence="3" type="ORF">M5X12_28745</name>
</gene>
<sequence length="148" mass="16240">MRNKWIMVVMAFFLIFAVTTPTMMDIADAKRGGSFRSGVQKYKPAPNKSTNNQVNRSDNTNQSKTSSTAPTQNRGFFSGGSLMKGLMIGGLAGMLFGSMFGNLGFMGDILGLMINVMALFLLISLVMMVVKRFRNKRNPSTPGPGRWN</sequence>
<keyword evidence="2" id="KW-1133">Transmembrane helix</keyword>
<proteinExistence type="predicted"/>
<dbReference type="GeneID" id="94490213"/>
<dbReference type="PANTHER" id="PTHR41542:SF1">
    <property type="entry name" value="BLL5807 PROTEIN"/>
    <property type="match status" value="1"/>
</dbReference>
<evidence type="ECO:0000256" key="2">
    <source>
        <dbReference type="SAM" id="Phobius"/>
    </source>
</evidence>
<evidence type="ECO:0000256" key="1">
    <source>
        <dbReference type="SAM" id="MobiDB-lite"/>
    </source>
</evidence>
<protein>
    <recommendedName>
        <fullName evidence="5">Import inner membrane translocase subunit Tim44</fullName>
    </recommendedName>
</protein>
<keyword evidence="2" id="KW-0472">Membrane</keyword>
<feature type="region of interest" description="Disordered" evidence="1">
    <location>
        <begin position="37"/>
        <end position="73"/>
    </location>
</feature>
<dbReference type="SUPFAM" id="SSF103473">
    <property type="entry name" value="MFS general substrate transporter"/>
    <property type="match status" value="1"/>
</dbReference>
<evidence type="ECO:0000313" key="3">
    <source>
        <dbReference type="EMBL" id="MCY9764491.1"/>
    </source>
</evidence>
<feature type="transmembrane region" description="Helical" evidence="2">
    <location>
        <begin position="82"/>
        <end position="103"/>
    </location>
</feature>
<name>A0ABT4H678_PAEAL</name>
<feature type="transmembrane region" description="Helical" evidence="2">
    <location>
        <begin position="6"/>
        <end position="27"/>
    </location>
</feature>
<dbReference type="InterPro" id="IPR036259">
    <property type="entry name" value="MFS_trans_sf"/>
</dbReference>